<dbReference type="Proteomes" id="UP001210231">
    <property type="component" value="Unassembled WGS sequence"/>
</dbReference>
<comment type="caution">
    <text evidence="1">The sequence shown here is derived from an EMBL/GenBank/DDBJ whole genome shotgun (WGS) entry which is preliminary data.</text>
</comment>
<protein>
    <submittedName>
        <fullName evidence="1">Uncharacterized protein</fullName>
    </submittedName>
</protein>
<organism evidence="1 2">
    <name type="scientific">Polluticaenibacter yanchengensis</name>
    <dbReference type="NCBI Taxonomy" id="3014562"/>
    <lineage>
        <taxon>Bacteria</taxon>
        <taxon>Pseudomonadati</taxon>
        <taxon>Bacteroidota</taxon>
        <taxon>Chitinophagia</taxon>
        <taxon>Chitinophagales</taxon>
        <taxon>Chitinophagaceae</taxon>
        <taxon>Polluticaenibacter</taxon>
    </lineage>
</organism>
<dbReference type="RefSeq" id="WP_407031602.1">
    <property type="nucleotide sequence ID" value="NZ_JAQGEF010000011.1"/>
</dbReference>
<gene>
    <name evidence="1" type="ORF">O3P16_10700</name>
</gene>
<accession>A0ABT4UKA4</accession>
<sequence>MAALFTFFFFSIWIALMLYAMTNRTKRKSKENLPYKHIVKNDPYLEVEYVNKHSTNLDDFIINDEINAHDLKKLAALNGIELSINEGWYPLVIELIKELYANGWDKKIYVIKEKYASLRFSTKSEYGSVLDNIITKYEEKSKRICETCGKDGFERISGGWLSVLCRYHYLKCRNVIRITQSGFIYNKKVYNWNEISNIGFDDKKKFLNKREVVLDINFRDSKDYLLISNKDNGFGEFINNLSEPYRTKEVQLLNRYRTVDYCEICGYLAVYDGYCECCENATWENFEKVFKYVADKAEYIYDCQLDWHEDEGELYESERNIYIKNPDYKIYFARKE</sequence>
<evidence type="ECO:0000313" key="1">
    <source>
        <dbReference type="EMBL" id="MDA3615277.1"/>
    </source>
</evidence>
<name>A0ABT4UKA4_9BACT</name>
<evidence type="ECO:0000313" key="2">
    <source>
        <dbReference type="Proteomes" id="UP001210231"/>
    </source>
</evidence>
<keyword evidence="2" id="KW-1185">Reference proteome</keyword>
<reference evidence="1 2" key="1">
    <citation type="submission" date="2022-12" db="EMBL/GenBank/DDBJ databases">
        <title>Chitinophagaceae gen. sp. nov., a new member of the family Chitinophagaceae, isolated from soil in a chemical factory.</title>
        <authorList>
            <person name="Ke Z."/>
        </authorList>
    </citation>
    <scope>NUCLEOTIDE SEQUENCE [LARGE SCALE GENOMIC DNA]</scope>
    <source>
        <strain evidence="1 2">LY-5</strain>
    </source>
</reference>
<dbReference type="EMBL" id="JAQGEF010000011">
    <property type="protein sequence ID" value="MDA3615277.1"/>
    <property type="molecule type" value="Genomic_DNA"/>
</dbReference>
<proteinExistence type="predicted"/>